<organism evidence="1 2">
    <name type="scientific">Nocardia flavorosea</name>
    <dbReference type="NCBI Taxonomy" id="53429"/>
    <lineage>
        <taxon>Bacteria</taxon>
        <taxon>Bacillati</taxon>
        <taxon>Actinomycetota</taxon>
        <taxon>Actinomycetes</taxon>
        <taxon>Mycobacteriales</taxon>
        <taxon>Nocardiaceae</taxon>
        <taxon>Nocardia</taxon>
    </lineage>
</organism>
<name>A0A846YLP5_9NOCA</name>
<protein>
    <submittedName>
        <fullName evidence="1">Uncharacterized protein</fullName>
    </submittedName>
</protein>
<dbReference type="Proteomes" id="UP000570678">
    <property type="component" value="Unassembled WGS sequence"/>
</dbReference>
<evidence type="ECO:0000313" key="1">
    <source>
        <dbReference type="EMBL" id="NKY58530.1"/>
    </source>
</evidence>
<dbReference type="AlphaFoldDB" id="A0A846YLP5"/>
<reference evidence="1 2" key="1">
    <citation type="submission" date="2020-04" db="EMBL/GenBank/DDBJ databases">
        <title>MicrobeNet Type strains.</title>
        <authorList>
            <person name="Nicholson A.C."/>
        </authorList>
    </citation>
    <scope>NUCLEOTIDE SEQUENCE [LARGE SCALE GENOMIC DNA]</scope>
    <source>
        <strain evidence="1 2">JCM 3332</strain>
    </source>
</reference>
<dbReference type="EMBL" id="JAAXOT010000010">
    <property type="protein sequence ID" value="NKY58530.1"/>
    <property type="molecule type" value="Genomic_DNA"/>
</dbReference>
<evidence type="ECO:0000313" key="2">
    <source>
        <dbReference type="Proteomes" id="UP000570678"/>
    </source>
</evidence>
<dbReference type="RefSeq" id="WP_062979373.1">
    <property type="nucleotide sequence ID" value="NZ_JAAXOT010000010.1"/>
</dbReference>
<sequence length="65" mass="7287">MHGRSATALDRAIRRALLTADIRRYEAEYGGFTEEELGAAQAQLERSPPTGKDILNRRFCHSLQA</sequence>
<proteinExistence type="predicted"/>
<gene>
    <name evidence="1" type="ORF">HGA15_20770</name>
</gene>
<keyword evidence="2" id="KW-1185">Reference proteome</keyword>
<accession>A0A846YLP5</accession>
<comment type="caution">
    <text evidence="1">The sequence shown here is derived from an EMBL/GenBank/DDBJ whole genome shotgun (WGS) entry which is preliminary data.</text>
</comment>